<keyword evidence="5" id="KW-1185">Reference proteome</keyword>
<dbReference type="InterPro" id="IPR016093">
    <property type="entry name" value="MIR_motif"/>
</dbReference>
<dbReference type="EMBL" id="BRXW01000189">
    <property type="protein sequence ID" value="GMI13286.1"/>
    <property type="molecule type" value="Genomic_DNA"/>
</dbReference>
<evidence type="ECO:0000256" key="1">
    <source>
        <dbReference type="ARBA" id="ARBA00022737"/>
    </source>
</evidence>
<evidence type="ECO:0000313" key="4">
    <source>
        <dbReference type="EMBL" id="GMI13286.1"/>
    </source>
</evidence>
<dbReference type="InterPro" id="IPR036300">
    <property type="entry name" value="MIR_dom_sf"/>
</dbReference>
<dbReference type="Gene3D" id="2.80.10.50">
    <property type="match status" value="1"/>
</dbReference>
<dbReference type="Pfam" id="PF08709">
    <property type="entry name" value="Ins145_P3_rec"/>
    <property type="match status" value="1"/>
</dbReference>
<gene>
    <name evidence="4" type="ORF">TrLO_g11454</name>
</gene>
<accession>A0A9W7FJQ9</accession>
<dbReference type="AlphaFoldDB" id="A0A9W7FJQ9"/>
<comment type="caution">
    <text evidence="4">The sequence shown here is derived from an EMBL/GenBank/DDBJ whole genome shotgun (WGS) entry which is preliminary data.</text>
</comment>
<evidence type="ECO:0000313" key="5">
    <source>
        <dbReference type="Proteomes" id="UP001165122"/>
    </source>
</evidence>
<feature type="domain" description="MIR" evidence="3">
    <location>
        <begin position="121"/>
        <end position="181"/>
    </location>
</feature>
<keyword evidence="2" id="KW-1133">Transmembrane helix</keyword>
<keyword evidence="1" id="KW-0677">Repeat</keyword>
<feature type="transmembrane region" description="Helical" evidence="2">
    <location>
        <begin position="388"/>
        <end position="409"/>
    </location>
</feature>
<dbReference type="PROSITE" id="PS50919">
    <property type="entry name" value="MIR"/>
    <property type="match status" value="1"/>
</dbReference>
<dbReference type="OrthoDB" id="300855at2759"/>
<dbReference type="InterPro" id="IPR014821">
    <property type="entry name" value="Ins145_P3_rcpt"/>
</dbReference>
<sequence>MAEDSEDLENIKFGDTIYFHRPSSETKTNGYIFADLCFNRVGFQTSPDDLPLQNFDDCLFVVTPALSYDAVEMKKAADVQTHRNQGEQETEEAMLNARLKQEAEQNSKLLSICQHPPEDGSTELRYGQVVQLRHVSTGKYLSDNSVTAQVEKSCELIRNEITIRRADVVRTSTAIASIIYMADMYYDREEFDKRSHMRSYKPVNALKFNNSSNPQFQSIAIAVKLMDALFDVASSPSAANDAVLRHPGSSKRGSSAAFSLQEDEVTGAFKDKEFNKISEVIRLAWHGLTSLFKGNRTSELYFADQPGWINPGVTNQIADPIGAAVAFNKLITCNKELHQRINRYEIYEVYLELRCVHERVNHRRSSRNRRRNRSNLRRRREVDNPLPILIPLVLPAALLASFWSIVVILRHEGYRLGHRDT</sequence>
<evidence type="ECO:0000256" key="2">
    <source>
        <dbReference type="SAM" id="Phobius"/>
    </source>
</evidence>
<proteinExistence type="predicted"/>
<keyword evidence="2" id="KW-0812">Transmembrane</keyword>
<organism evidence="4 5">
    <name type="scientific">Triparma laevis f. longispina</name>
    <dbReference type="NCBI Taxonomy" id="1714387"/>
    <lineage>
        <taxon>Eukaryota</taxon>
        <taxon>Sar</taxon>
        <taxon>Stramenopiles</taxon>
        <taxon>Ochrophyta</taxon>
        <taxon>Bolidophyceae</taxon>
        <taxon>Parmales</taxon>
        <taxon>Triparmaceae</taxon>
        <taxon>Triparma</taxon>
    </lineage>
</organism>
<dbReference type="Proteomes" id="UP001165122">
    <property type="component" value="Unassembled WGS sequence"/>
</dbReference>
<dbReference type="SUPFAM" id="SSF82109">
    <property type="entry name" value="MIR domain"/>
    <property type="match status" value="1"/>
</dbReference>
<evidence type="ECO:0000259" key="3">
    <source>
        <dbReference type="PROSITE" id="PS50919"/>
    </source>
</evidence>
<name>A0A9W7FJQ9_9STRA</name>
<keyword evidence="2" id="KW-0472">Membrane</keyword>
<protein>
    <recommendedName>
        <fullName evidence="3">MIR domain-containing protein</fullName>
    </recommendedName>
</protein>
<reference evidence="5" key="1">
    <citation type="journal article" date="2023" name="Commun. Biol.">
        <title>Genome analysis of Parmales, the sister group of diatoms, reveals the evolutionary specialization of diatoms from phago-mixotrophs to photoautotrophs.</title>
        <authorList>
            <person name="Ban H."/>
            <person name="Sato S."/>
            <person name="Yoshikawa S."/>
            <person name="Yamada K."/>
            <person name="Nakamura Y."/>
            <person name="Ichinomiya M."/>
            <person name="Sato N."/>
            <person name="Blanc-Mathieu R."/>
            <person name="Endo H."/>
            <person name="Kuwata A."/>
            <person name="Ogata H."/>
        </authorList>
    </citation>
    <scope>NUCLEOTIDE SEQUENCE [LARGE SCALE GENOMIC DNA]</scope>
    <source>
        <strain evidence="5">NIES 3700</strain>
    </source>
</reference>